<dbReference type="InterPro" id="IPR050778">
    <property type="entry name" value="Cueball_EGF_LRP_Nidogen"/>
</dbReference>
<dbReference type="InterPro" id="IPR000033">
    <property type="entry name" value="LDLR_classB_rpt"/>
</dbReference>
<feature type="signal peptide" evidence="1">
    <location>
        <begin position="1"/>
        <end position="22"/>
    </location>
</feature>
<reference evidence="3" key="1">
    <citation type="submission" date="2017-01" db="EMBL/GenBank/DDBJ databases">
        <title>Comparative genomics of anhydrobiosis in the tardigrade Hypsibius dujardini.</title>
        <authorList>
            <person name="Yoshida Y."/>
            <person name="Koutsovoulos G."/>
            <person name="Laetsch D."/>
            <person name="Stevens L."/>
            <person name="Kumar S."/>
            <person name="Horikawa D."/>
            <person name="Ishino K."/>
            <person name="Komine S."/>
            <person name="Tomita M."/>
            <person name="Blaxter M."/>
            <person name="Arakawa K."/>
        </authorList>
    </citation>
    <scope>NUCLEOTIDE SEQUENCE [LARGE SCALE GENOMIC DNA]</scope>
    <source>
        <strain evidence="3">Z151</strain>
    </source>
</reference>
<evidence type="ECO:0000313" key="2">
    <source>
        <dbReference type="EMBL" id="OQV13542.1"/>
    </source>
</evidence>
<dbReference type="SUPFAM" id="SSF63825">
    <property type="entry name" value="YWTD domain"/>
    <property type="match status" value="1"/>
</dbReference>
<dbReference type="SMART" id="SM00135">
    <property type="entry name" value="LY"/>
    <property type="match status" value="2"/>
</dbReference>
<proteinExistence type="predicted"/>
<accession>A0A1W0WED8</accession>
<comment type="caution">
    <text evidence="2">The sequence shown here is derived from an EMBL/GenBank/DDBJ whole genome shotgun (WGS) entry which is preliminary data.</text>
</comment>
<keyword evidence="1" id="KW-0732">Signal</keyword>
<dbReference type="InterPro" id="IPR011042">
    <property type="entry name" value="6-blade_b-propeller_TolB-like"/>
</dbReference>
<dbReference type="OrthoDB" id="72419at2759"/>
<dbReference type="PANTHER" id="PTHR46513">
    <property type="entry name" value="VITELLOGENIN RECEPTOR-LIKE PROTEIN-RELATED-RELATED"/>
    <property type="match status" value="1"/>
</dbReference>
<dbReference type="AlphaFoldDB" id="A0A1W0WED8"/>
<sequence length="284" mass="31182">MLKVQLCINFVLFCAIVRPSQGKDKLCFSDSYSGQCDGDDEACVQSCNDDKLSGGKCGAFMSSRVCFCEGCHQGVTARNRTPALVRPSQGKEELCISESYSGQCDGNDETCVQSCNDDKLSGGKCGAFRSTRVCYCEGCHQGVTERRTTTEQPKTGGFLVFAQGYSLWRIPVEDNGDTKELTNIPEEWIHAVAVDCVNHHLYWTIWEKGIRRSRYDGSNNHLVVTNDTIYCGLAVDFVAGNMFWIQGSNIFVAKTSNLEAGHKTIISHAGIDSWSALAVHPSRG</sequence>
<protein>
    <submittedName>
        <fullName evidence="2">Uncharacterized protein</fullName>
    </submittedName>
</protein>
<evidence type="ECO:0000313" key="3">
    <source>
        <dbReference type="Proteomes" id="UP000192578"/>
    </source>
</evidence>
<dbReference type="Proteomes" id="UP000192578">
    <property type="component" value="Unassembled WGS sequence"/>
</dbReference>
<gene>
    <name evidence="2" type="ORF">BV898_12179</name>
</gene>
<organism evidence="2 3">
    <name type="scientific">Hypsibius exemplaris</name>
    <name type="common">Freshwater tardigrade</name>
    <dbReference type="NCBI Taxonomy" id="2072580"/>
    <lineage>
        <taxon>Eukaryota</taxon>
        <taxon>Metazoa</taxon>
        <taxon>Ecdysozoa</taxon>
        <taxon>Tardigrada</taxon>
        <taxon>Eutardigrada</taxon>
        <taxon>Parachela</taxon>
        <taxon>Hypsibioidea</taxon>
        <taxon>Hypsibiidae</taxon>
        <taxon>Hypsibius</taxon>
    </lineage>
</organism>
<dbReference type="Gene3D" id="2.120.10.30">
    <property type="entry name" value="TolB, C-terminal domain"/>
    <property type="match status" value="1"/>
</dbReference>
<evidence type="ECO:0000256" key="1">
    <source>
        <dbReference type="SAM" id="SignalP"/>
    </source>
</evidence>
<feature type="chain" id="PRO_5012325495" evidence="1">
    <location>
        <begin position="23"/>
        <end position="284"/>
    </location>
</feature>
<name>A0A1W0WED8_HYPEX</name>
<keyword evidence="3" id="KW-1185">Reference proteome</keyword>
<dbReference type="EMBL" id="MTYJ01000121">
    <property type="protein sequence ID" value="OQV13542.1"/>
    <property type="molecule type" value="Genomic_DNA"/>
</dbReference>